<dbReference type="GO" id="GO:0005506">
    <property type="term" value="F:iron ion binding"/>
    <property type="evidence" value="ECO:0007669"/>
    <property type="project" value="InterPro"/>
</dbReference>
<evidence type="ECO:0000256" key="8">
    <source>
        <dbReference type="SAM" id="MobiDB-lite"/>
    </source>
</evidence>
<evidence type="ECO:0000256" key="7">
    <source>
        <dbReference type="RuleBase" id="RU000461"/>
    </source>
</evidence>
<evidence type="ECO:0000256" key="6">
    <source>
        <dbReference type="ARBA" id="ARBA00023033"/>
    </source>
</evidence>
<keyword evidence="10" id="KW-1185">Reference proteome</keyword>
<dbReference type="SUPFAM" id="SSF48264">
    <property type="entry name" value="Cytochrome P450"/>
    <property type="match status" value="1"/>
</dbReference>
<dbReference type="STRING" id="380244.SAMN05216298_1544"/>
<dbReference type="InterPro" id="IPR002397">
    <property type="entry name" value="Cyt_P450_B"/>
</dbReference>
<keyword evidence="3 7" id="KW-0479">Metal-binding</keyword>
<sequence length="398" mass="42796">MEPEEHVKHPALPADRPADRPFDPPAALARLRERSPLSRMTYPDGHVGWLATGHALVREVLADPRFSARSDRYHQPFPGVPNAVRPAPPGMFGSMDEPGHGRYRRLLTGQFTVRRMRALTGHVEEVTAGLLDAMEQGGAPADVVRDLAVPLSSQVICELLGVPYADRERFQGPALRLFRMSDAPQERAAAFAAVHGFVSELVAAKRTAPTDDLLGGLVATDLTDEELVNIGFSLLGAGLDTTANMIALGAFALLEHPVQLAELRGDPGLAAPAVEELLRYLSVIPATVRAATEDVVLAGETVKAGESVTVSIPAANRDPARFADPDVLDLLRSTAGHVAFGHGVHQCLGQQLARVELQVAVPALLSRFPGLRLAVASEAVRMRTDMIIYGVHELPIEW</sequence>
<proteinExistence type="inferred from homology"/>
<dbReference type="PANTHER" id="PTHR46696">
    <property type="entry name" value="P450, PUTATIVE (EUROFUNG)-RELATED"/>
    <property type="match status" value="1"/>
</dbReference>
<dbReference type="PANTHER" id="PTHR46696:SF1">
    <property type="entry name" value="CYTOCHROME P450 YJIB-RELATED"/>
    <property type="match status" value="1"/>
</dbReference>
<evidence type="ECO:0000256" key="4">
    <source>
        <dbReference type="ARBA" id="ARBA00023002"/>
    </source>
</evidence>
<dbReference type="PROSITE" id="PS00086">
    <property type="entry name" value="CYTOCHROME_P450"/>
    <property type="match status" value="1"/>
</dbReference>
<accession>A0A1G9F397</accession>
<dbReference type="Pfam" id="PF00067">
    <property type="entry name" value="p450"/>
    <property type="match status" value="1"/>
</dbReference>
<gene>
    <name evidence="9" type="ORF">SAMN05216298_1544</name>
</gene>
<reference evidence="10" key="1">
    <citation type="submission" date="2016-10" db="EMBL/GenBank/DDBJ databases">
        <authorList>
            <person name="Varghese N."/>
            <person name="Submissions S."/>
        </authorList>
    </citation>
    <scope>NUCLEOTIDE SEQUENCE [LARGE SCALE GENOMIC DNA]</scope>
    <source>
        <strain evidence="10">CGMCC 4.3147</strain>
    </source>
</reference>
<evidence type="ECO:0000313" key="9">
    <source>
        <dbReference type="EMBL" id="SDK82939.1"/>
    </source>
</evidence>
<dbReference type="Gene3D" id="1.10.630.10">
    <property type="entry name" value="Cytochrome P450"/>
    <property type="match status" value="1"/>
</dbReference>
<evidence type="ECO:0000256" key="5">
    <source>
        <dbReference type="ARBA" id="ARBA00023004"/>
    </source>
</evidence>
<dbReference type="GO" id="GO:0016705">
    <property type="term" value="F:oxidoreductase activity, acting on paired donors, with incorporation or reduction of molecular oxygen"/>
    <property type="evidence" value="ECO:0007669"/>
    <property type="project" value="InterPro"/>
</dbReference>
<dbReference type="InterPro" id="IPR017972">
    <property type="entry name" value="Cyt_P450_CS"/>
</dbReference>
<dbReference type="Proteomes" id="UP000198662">
    <property type="component" value="Unassembled WGS sequence"/>
</dbReference>
<dbReference type="GO" id="GO:0004497">
    <property type="term" value="F:monooxygenase activity"/>
    <property type="evidence" value="ECO:0007669"/>
    <property type="project" value="UniProtKB-KW"/>
</dbReference>
<dbReference type="InterPro" id="IPR001128">
    <property type="entry name" value="Cyt_P450"/>
</dbReference>
<feature type="region of interest" description="Disordered" evidence="8">
    <location>
        <begin position="1"/>
        <end position="24"/>
    </location>
</feature>
<dbReference type="RefSeq" id="WP_176953231.1">
    <property type="nucleotide sequence ID" value="NZ_FNGF01000002.1"/>
</dbReference>
<keyword evidence="6 7" id="KW-0503">Monooxygenase</keyword>
<evidence type="ECO:0000256" key="3">
    <source>
        <dbReference type="ARBA" id="ARBA00022723"/>
    </source>
</evidence>
<organism evidence="9 10">
    <name type="scientific">Glycomyces sambucus</name>
    <dbReference type="NCBI Taxonomy" id="380244"/>
    <lineage>
        <taxon>Bacteria</taxon>
        <taxon>Bacillati</taxon>
        <taxon>Actinomycetota</taxon>
        <taxon>Actinomycetes</taxon>
        <taxon>Glycomycetales</taxon>
        <taxon>Glycomycetaceae</taxon>
        <taxon>Glycomyces</taxon>
    </lineage>
</organism>
<dbReference type="InterPro" id="IPR036396">
    <property type="entry name" value="Cyt_P450_sf"/>
</dbReference>
<keyword evidence="4 7" id="KW-0560">Oxidoreductase</keyword>
<evidence type="ECO:0000313" key="10">
    <source>
        <dbReference type="Proteomes" id="UP000198662"/>
    </source>
</evidence>
<keyword evidence="2 7" id="KW-0349">Heme</keyword>
<protein>
    <submittedName>
        <fullName evidence="9">Cytochrome P450</fullName>
    </submittedName>
</protein>
<dbReference type="AlphaFoldDB" id="A0A1G9F397"/>
<dbReference type="CDD" id="cd11030">
    <property type="entry name" value="CYP105-like"/>
    <property type="match status" value="1"/>
</dbReference>
<dbReference type="GO" id="GO:0020037">
    <property type="term" value="F:heme binding"/>
    <property type="evidence" value="ECO:0007669"/>
    <property type="project" value="InterPro"/>
</dbReference>
<dbReference type="PRINTS" id="PR00359">
    <property type="entry name" value="BP450"/>
</dbReference>
<evidence type="ECO:0000256" key="1">
    <source>
        <dbReference type="ARBA" id="ARBA00010617"/>
    </source>
</evidence>
<dbReference type="EMBL" id="FNGF01000002">
    <property type="protein sequence ID" value="SDK82939.1"/>
    <property type="molecule type" value="Genomic_DNA"/>
</dbReference>
<keyword evidence="5 7" id="KW-0408">Iron</keyword>
<dbReference type="FunFam" id="1.10.630.10:FF:000018">
    <property type="entry name" value="Cytochrome P450 monooxygenase"/>
    <property type="match status" value="1"/>
</dbReference>
<comment type="similarity">
    <text evidence="1 7">Belongs to the cytochrome P450 family.</text>
</comment>
<name>A0A1G9F397_9ACTN</name>
<evidence type="ECO:0000256" key="2">
    <source>
        <dbReference type="ARBA" id="ARBA00022617"/>
    </source>
</evidence>
<dbReference type="PRINTS" id="PR00385">
    <property type="entry name" value="P450"/>
</dbReference>